<proteinExistence type="predicted"/>
<accession>W7XL74</accession>
<name>W7XL74_TETTS</name>
<keyword evidence="3" id="KW-1185">Reference proteome</keyword>
<sequence length="218" mass="25958">MARLHTSINQINDTNQNDRISIEMNLQQFNLIGLCFLMRVNQMKMDCKYGIQMNLNFSNKQKSFPIKIWKQRYGVQQSHNERENYIQNLNVDSFAYIQCLETSLLPFTQRTYGRKQWILFQDGAQSHTSKQTQQWLTANKIEILQNFAWSPDTNPIELVWMAMKKMFKKINYNQKIKNKDDLIAIINEIWNNLDQNIIINCINHVQSILLEQHGNYLH</sequence>
<evidence type="ECO:0000313" key="3">
    <source>
        <dbReference type="Proteomes" id="UP000009168"/>
    </source>
</evidence>
<dbReference type="EMBL" id="GG662798">
    <property type="protein sequence ID" value="EWS75794.1"/>
    <property type="molecule type" value="Genomic_DNA"/>
</dbReference>
<dbReference type="Pfam" id="PF13358">
    <property type="entry name" value="DDE_3"/>
    <property type="match status" value="1"/>
</dbReference>
<keyword evidence="2" id="KW-0540">Nuclease</keyword>
<evidence type="ECO:0000313" key="2">
    <source>
        <dbReference type="EMBL" id="EWS75794.1"/>
    </source>
</evidence>
<organism evidence="2 3">
    <name type="scientific">Tetrahymena thermophila (strain SB210)</name>
    <dbReference type="NCBI Taxonomy" id="312017"/>
    <lineage>
        <taxon>Eukaryota</taxon>
        <taxon>Sar</taxon>
        <taxon>Alveolata</taxon>
        <taxon>Ciliophora</taxon>
        <taxon>Intramacronucleata</taxon>
        <taxon>Oligohymenophorea</taxon>
        <taxon>Hymenostomatida</taxon>
        <taxon>Tetrahymenina</taxon>
        <taxon>Tetrahymenidae</taxon>
        <taxon>Tetrahymena</taxon>
    </lineage>
</organism>
<dbReference type="STRING" id="312017.W7XL74"/>
<dbReference type="Gene3D" id="3.30.420.10">
    <property type="entry name" value="Ribonuclease H-like superfamily/Ribonuclease H"/>
    <property type="match status" value="1"/>
</dbReference>
<dbReference type="KEGG" id="tet:TTHERM_000120959"/>
<evidence type="ECO:0000259" key="1">
    <source>
        <dbReference type="Pfam" id="PF13358"/>
    </source>
</evidence>
<keyword evidence="2" id="KW-0378">Hydrolase</keyword>
<feature type="domain" description="Tc1-like transposase DDE" evidence="1">
    <location>
        <begin position="90"/>
        <end position="182"/>
    </location>
</feature>
<gene>
    <name evidence="2" type="ORF">TTHERM_000120959</name>
</gene>
<dbReference type="AlphaFoldDB" id="W7XL74"/>
<dbReference type="GO" id="GO:0004519">
    <property type="term" value="F:endonuclease activity"/>
    <property type="evidence" value="ECO:0007669"/>
    <property type="project" value="UniProtKB-KW"/>
</dbReference>
<keyword evidence="2" id="KW-0255">Endonuclease</keyword>
<dbReference type="Proteomes" id="UP000009168">
    <property type="component" value="Unassembled WGS sequence"/>
</dbReference>
<dbReference type="GO" id="GO:0003676">
    <property type="term" value="F:nucleic acid binding"/>
    <property type="evidence" value="ECO:0007669"/>
    <property type="project" value="InterPro"/>
</dbReference>
<protein>
    <submittedName>
        <fullName evidence="2">DDE family endonuclease</fullName>
    </submittedName>
</protein>
<dbReference type="GeneID" id="24437360"/>
<dbReference type="InParanoid" id="W7XL74"/>
<dbReference type="OrthoDB" id="10006939at2759"/>
<dbReference type="InterPro" id="IPR038717">
    <property type="entry name" value="Tc1-like_DDE_dom"/>
</dbReference>
<dbReference type="InterPro" id="IPR036397">
    <property type="entry name" value="RNaseH_sf"/>
</dbReference>
<reference evidence="3" key="1">
    <citation type="journal article" date="2006" name="PLoS Biol.">
        <title>Macronuclear genome sequence of the ciliate Tetrahymena thermophila, a model eukaryote.</title>
        <authorList>
            <person name="Eisen J.A."/>
            <person name="Coyne R.S."/>
            <person name="Wu M."/>
            <person name="Wu D."/>
            <person name="Thiagarajan M."/>
            <person name="Wortman J.R."/>
            <person name="Badger J.H."/>
            <person name="Ren Q."/>
            <person name="Amedeo P."/>
            <person name="Jones K.M."/>
            <person name="Tallon L.J."/>
            <person name="Delcher A.L."/>
            <person name="Salzberg S.L."/>
            <person name="Silva J.C."/>
            <person name="Haas B.J."/>
            <person name="Majoros W.H."/>
            <person name="Farzad M."/>
            <person name="Carlton J.M."/>
            <person name="Smith R.K. Jr."/>
            <person name="Garg J."/>
            <person name="Pearlman R.E."/>
            <person name="Karrer K.M."/>
            <person name="Sun L."/>
            <person name="Manning G."/>
            <person name="Elde N.C."/>
            <person name="Turkewitz A.P."/>
            <person name="Asai D.J."/>
            <person name="Wilkes D.E."/>
            <person name="Wang Y."/>
            <person name="Cai H."/>
            <person name="Collins K."/>
            <person name="Stewart B.A."/>
            <person name="Lee S.R."/>
            <person name="Wilamowska K."/>
            <person name="Weinberg Z."/>
            <person name="Ruzzo W.L."/>
            <person name="Wloga D."/>
            <person name="Gaertig J."/>
            <person name="Frankel J."/>
            <person name="Tsao C.-C."/>
            <person name="Gorovsky M.A."/>
            <person name="Keeling P.J."/>
            <person name="Waller R.F."/>
            <person name="Patron N.J."/>
            <person name="Cherry J.M."/>
            <person name="Stover N.A."/>
            <person name="Krieger C.J."/>
            <person name="del Toro C."/>
            <person name="Ryder H.F."/>
            <person name="Williamson S.C."/>
            <person name="Barbeau R.A."/>
            <person name="Hamilton E.P."/>
            <person name="Orias E."/>
        </authorList>
    </citation>
    <scope>NUCLEOTIDE SEQUENCE [LARGE SCALE GENOMIC DNA]</scope>
    <source>
        <strain evidence="3">SB210</strain>
    </source>
</reference>
<dbReference type="RefSeq" id="XP_012651716.1">
    <property type="nucleotide sequence ID" value="XM_012796262.1"/>
</dbReference>